<keyword evidence="2" id="KW-1185">Reference proteome</keyword>
<dbReference type="EMBL" id="MNCJ02000008">
    <property type="protein sequence ID" value="KAF5824278.1"/>
    <property type="molecule type" value="Genomic_DNA"/>
</dbReference>
<accession>A0A9K3JYZ8</accession>
<protein>
    <submittedName>
        <fullName evidence="1">Uncharacterized protein</fullName>
    </submittedName>
</protein>
<reference evidence="1" key="2">
    <citation type="submission" date="2020-06" db="EMBL/GenBank/DDBJ databases">
        <title>Helianthus annuus Genome sequencing and assembly Release 2.</title>
        <authorList>
            <person name="Gouzy J."/>
            <person name="Langlade N."/>
            <person name="Munos S."/>
        </authorList>
    </citation>
    <scope>NUCLEOTIDE SEQUENCE</scope>
    <source>
        <tissue evidence="1">Leaves</tissue>
    </source>
</reference>
<name>A0A9K3JYZ8_HELAN</name>
<gene>
    <name evidence="1" type="ORF">HanXRQr2_Chr00c008g0832671</name>
</gene>
<dbReference type="AlphaFoldDB" id="A0A9K3JYZ8"/>
<proteinExistence type="predicted"/>
<comment type="caution">
    <text evidence="1">The sequence shown here is derived from an EMBL/GenBank/DDBJ whole genome shotgun (WGS) entry which is preliminary data.</text>
</comment>
<reference evidence="1" key="1">
    <citation type="journal article" date="2017" name="Nature">
        <title>The sunflower genome provides insights into oil metabolism, flowering and Asterid evolution.</title>
        <authorList>
            <person name="Badouin H."/>
            <person name="Gouzy J."/>
            <person name="Grassa C.J."/>
            <person name="Murat F."/>
            <person name="Staton S.E."/>
            <person name="Cottret L."/>
            <person name="Lelandais-Briere C."/>
            <person name="Owens G.L."/>
            <person name="Carrere S."/>
            <person name="Mayjonade B."/>
            <person name="Legrand L."/>
            <person name="Gill N."/>
            <person name="Kane N.C."/>
            <person name="Bowers J.E."/>
            <person name="Hubner S."/>
            <person name="Bellec A."/>
            <person name="Berard A."/>
            <person name="Berges H."/>
            <person name="Blanchet N."/>
            <person name="Boniface M.C."/>
            <person name="Brunel D."/>
            <person name="Catrice O."/>
            <person name="Chaidir N."/>
            <person name="Claudel C."/>
            <person name="Donnadieu C."/>
            <person name="Faraut T."/>
            <person name="Fievet G."/>
            <person name="Helmstetter N."/>
            <person name="King M."/>
            <person name="Knapp S.J."/>
            <person name="Lai Z."/>
            <person name="Le Paslier M.C."/>
            <person name="Lippi Y."/>
            <person name="Lorenzon L."/>
            <person name="Mandel J.R."/>
            <person name="Marage G."/>
            <person name="Marchand G."/>
            <person name="Marquand E."/>
            <person name="Bret-Mestries E."/>
            <person name="Morien E."/>
            <person name="Nambeesan S."/>
            <person name="Nguyen T."/>
            <person name="Pegot-Espagnet P."/>
            <person name="Pouilly N."/>
            <person name="Raftis F."/>
            <person name="Sallet E."/>
            <person name="Schiex T."/>
            <person name="Thomas J."/>
            <person name="Vandecasteele C."/>
            <person name="Vares D."/>
            <person name="Vear F."/>
            <person name="Vautrin S."/>
            <person name="Crespi M."/>
            <person name="Mangin B."/>
            <person name="Burke J.M."/>
            <person name="Salse J."/>
            <person name="Munos S."/>
            <person name="Vincourt P."/>
            <person name="Rieseberg L.H."/>
            <person name="Langlade N.B."/>
        </authorList>
    </citation>
    <scope>NUCLEOTIDE SEQUENCE</scope>
    <source>
        <tissue evidence="1">Leaves</tissue>
    </source>
</reference>
<dbReference type="Proteomes" id="UP000215914">
    <property type="component" value="Unassembled WGS sequence"/>
</dbReference>
<evidence type="ECO:0000313" key="2">
    <source>
        <dbReference type="Proteomes" id="UP000215914"/>
    </source>
</evidence>
<sequence>MAMGVSLLSFCEIFFTTIGRSLYKECVKALQEGILYSSNRAN</sequence>
<organism evidence="1 2">
    <name type="scientific">Helianthus annuus</name>
    <name type="common">Common sunflower</name>
    <dbReference type="NCBI Taxonomy" id="4232"/>
    <lineage>
        <taxon>Eukaryota</taxon>
        <taxon>Viridiplantae</taxon>
        <taxon>Streptophyta</taxon>
        <taxon>Embryophyta</taxon>
        <taxon>Tracheophyta</taxon>
        <taxon>Spermatophyta</taxon>
        <taxon>Magnoliopsida</taxon>
        <taxon>eudicotyledons</taxon>
        <taxon>Gunneridae</taxon>
        <taxon>Pentapetalae</taxon>
        <taxon>asterids</taxon>
        <taxon>campanulids</taxon>
        <taxon>Asterales</taxon>
        <taxon>Asteraceae</taxon>
        <taxon>Asteroideae</taxon>
        <taxon>Heliantheae alliance</taxon>
        <taxon>Heliantheae</taxon>
        <taxon>Helianthus</taxon>
    </lineage>
</organism>
<evidence type="ECO:0000313" key="1">
    <source>
        <dbReference type="EMBL" id="KAF5824278.1"/>
    </source>
</evidence>